<dbReference type="STRING" id="483547.GSUB_04280"/>
<dbReference type="SUPFAM" id="SSF47384">
    <property type="entry name" value="Homodimeric domain of signal transducing histidine kinase"/>
    <property type="match status" value="1"/>
</dbReference>
<dbReference type="SMART" id="SM00387">
    <property type="entry name" value="HATPase_c"/>
    <property type="match status" value="1"/>
</dbReference>
<dbReference type="PANTHER" id="PTHR43065:SF10">
    <property type="entry name" value="PEROXIDE STRESS-ACTIVATED HISTIDINE KINASE MAK3"/>
    <property type="match status" value="1"/>
</dbReference>
<evidence type="ECO:0000256" key="4">
    <source>
        <dbReference type="ARBA" id="ARBA00022553"/>
    </source>
</evidence>
<dbReference type="SUPFAM" id="SSF158472">
    <property type="entry name" value="HAMP domain-like"/>
    <property type="match status" value="1"/>
</dbReference>
<dbReference type="InterPro" id="IPR003594">
    <property type="entry name" value="HATPase_dom"/>
</dbReference>
<gene>
    <name evidence="14" type="ORF">GSUB_04280</name>
</gene>
<dbReference type="Pfam" id="PF02518">
    <property type="entry name" value="HATPase_c"/>
    <property type="match status" value="1"/>
</dbReference>
<dbReference type="InterPro" id="IPR005467">
    <property type="entry name" value="His_kinase_dom"/>
</dbReference>
<dbReference type="InterPro" id="IPR003660">
    <property type="entry name" value="HAMP_dom"/>
</dbReference>
<dbReference type="InterPro" id="IPR004358">
    <property type="entry name" value="Sig_transdc_His_kin-like_C"/>
</dbReference>
<dbReference type="CDD" id="cd06225">
    <property type="entry name" value="HAMP"/>
    <property type="match status" value="1"/>
</dbReference>
<dbReference type="PROSITE" id="PS50885">
    <property type="entry name" value="HAMP"/>
    <property type="match status" value="1"/>
</dbReference>
<dbReference type="FunFam" id="3.30.565.10:FF:000006">
    <property type="entry name" value="Sensor histidine kinase WalK"/>
    <property type="match status" value="1"/>
</dbReference>
<comment type="catalytic activity">
    <reaction evidence="1">
        <text>ATP + protein L-histidine = ADP + protein N-phospho-L-histidine.</text>
        <dbReference type="EC" id="2.7.13.3"/>
    </reaction>
</comment>
<evidence type="ECO:0000256" key="5">
    <source>
        <dbReference type="ARBA" id="ARBA00022679"/>
    </source>
</evidence>
<evidence type="ECO:0000256" key="9">
    <source>
        <dbReference type="ARBA" id="ARBA00023012"/>
    </source>
</evidence>
<dbReference type="PRINTS" id="PR00344">
    <property type="entry name" value="BCTRLSENSOR"/>
</dbReference>
<dbReference type="PANTHER" id="PTHR43065">
    <property type="entry name" value="SENSOR HISTIDINE KINASE"/>
    <property type="match status" value="1"/>
</dbReference>
<dbReference type="RefSeq" id="WP_040199349.1">
    <property type="nucleotide sequence ID" value="NZ_CP010311.1"/>
</dbReference>
<keyword evidence="11" id="KW-0812">Transmembrane</keyword>
<organism evidence="14 15">
    <name type="scientific">Geoalkalibacter subterraneus</name>
    <dbReference type="NCBI Taxonomy" id="483547"/>
    <lineage>
        <taxon>Bacteria</taxon>
        <taxon>Pseudomonadati</taxon>
        <taxon>Thermodesulfobacteriota</taxon>
        <taxon>Desulfuromonadia</taxon>
        <taxon>Desulfuromonadales</taxon>
        <taxon>Geoalkalibacteraceae</taxon>
        <taxon>Geoalkalibacter</taxon>
    </lineage>
</organism>
<dbReference type="CDD" id="cd00082">
    <property type="entry name" value="HisKA"/>
    <property type="match status" value="1"/>
</dbReference>
<keyword evidence="4" id="KW-0597">Phosphoprotein</keyword>
<comment type="subcellular location">
    <subcellularLocation>
        <location evidence="2">Membrane</location>
    </subcellularLocation>
</comment>
<keyword evidence="15" id="KW-1185">Reference proteome</keyword>
<dbReference type="SUPFAM" id="SSF55874">
    <property type="entry name" value="ATPase domain of HSP90 chaperone/DNA topoisomerase II/histidine kinase"/>
    <property type="match status" value="1"/>
</dbReference>
<dbReference type="OrthoDB" id="9781147at2"/>
<evidence type="ECO:0000256" key="7">
    <source>
        <dbReference type="ARBA" id="ARBA00022777"/>
    </source>
</evidence>
<feature type="coiled-coil region" evidence="10">
    <location>
        <begin position="219"/>
        <end position="256"/>
    </location>
</feature>
<keyword evidence="10" id="KW-0175">Coiled coil</keyword>
<dbReference type="InterPro" id="IPR003661">
    <property type="entry name" value="HisK_dim/P_dom"/>
</dbReference>
<dbReference type="Gene3D" id="1.10.287.130">
    <property type="match status" value="1"/>
</dbReference>
<dbReference type="AlphaFoldDB" id="A0A0B5FF40"/>
<keyword evidence="9" id="KW-0902">Two-component regulatory system</keyword>
<dbReference type="Proteomes" id="UP000035036">
    <property type="component" value="Chromosome"/>
</dbReference>
<protein>
    <recommendedName>
        <fullName evidence="3">histidine kinase</fullName>
        <ecNumber evidence="3">2.7.13.3</ecNumber>
    </recommendedName>
</protein>
<dbReference type="InterPro" id="IPR036890">
    <property type="entry name" value="HATPase_C_sf"/>
</dbReference>
<evidence type="ECO:0000256" key="1">
    <source>
        <dbReference type="ARBA" id="ARBA00000085"/>
    </source>
</evidence>
<dbReference type="EC" id="2.7.13.3" evidence="3"/>
<evidence type="ECO:0000313" key="14">
    <source>
        <dbReference type="EMBL" id="AJF05933.1"/>
    </source>
</evidence>
<reference evidence="14 15" key="1">
    <citation type="journal article" date="2015" name="Genome Announc.">
        <title>Genomes of Geoalkalibacter ferrihydriticus Z-0531T and Geoalkalibacter subterraneus Red1T, Two Haloalkaliphilic Metal-Reducing Deltaproteobacteria.</title>
        <authorList>
            <person name="Badalamenti J.P."/>
            <person name="Krajmalnik-Brown R."/>
            <person name="Torres C.I."/>
            <person name="Bond D.R."/>
        </authorList>
    </citation>
    <scope>NUCLEOTIDE SEQUENCE [LARGE SCALE GENOMIC DNA]</scope>
    <source>
        <strain evidence="14 15">Red1</strain>
    </source>
</reference>
<dbReference type="EMBL" id="CP010311">
    <property type="protein sequence ID" value="AJF05933.1"/>
    <property type="molecule type" value="Genomic_DNA"/>
</dbReference>
<sequence length="485" mass="52329">MKLAAKIALFIWIGIILVISIDAYLSLRRDLETFRGDMIRDARQYGRIVQGVTASLWQERGGTEAFNFLREAARESQPMRIRLVLPNAPPGDPRAPLVGNLGPRALRPGAEVVVEAPQVGDEGLLVTYRPIVVNDEIKALLEIAEPMTELREHANSALWRAAALLAGSLAASGVLILIAGFHLVGRPLQKLMDKTRRIGSGDFGTPLKLKGKGELSTLAEALNQMCDQLALSHRQIQEESEARVAALEQLRHAERLATVGRLAAGMAHELGTPLNVVSGRAQLIASGDLSPEDAARNATIISEQASRMTTLMRQLLDFARRGSTRREPTSLEHLVRGVLNLLASSAGKKDVTVQMHADPELPQVAVDPAKMQQVVTNLILNGIQATPRGGRVDVELSYLKAGDANGMQDDTAKIVVQDNGPGIPPEHLDQLFEPFFTTKDVGEGTGLGLSIVYGIVEEHGGRIEVASPPGEGACFTLYLPLEATQ</sequence>
<evidence type="ECO:0000256" key="10">
    <source>
        <dbReference type="SAM" id="Coils"/>
    </source>
</evidence>
<feature type="transmembrane region" description="Helical" evidence="11">
    <location>
        <begin position="157"/>
        <end position="184"/>
    </location>
</feature>
<keyword evidence="7" id="KW-0418">Kinase</keyword>
<dbReference type="KEGG" id="gsb:GSUB_04280"/>
<dbReference type="GO" id="GO:0000155">
    <property type="term" value="F:phosphorelay sensor kinase activity"/>
    <property type="evidence" value="ECO:0007669"/>
    <property type="project" value="InterPro"/>
</dbReference>
<keyword evidence="6" id="KW-0547">Nucleotide-binding</keyword>
<dbReference type="GO" id="GO:0016020">
    <property type="term" value="C:membrane"/>
    <property type="evidence" value="ECO:0007669"/>
    <property type="project" value="UniProtKB-SubCell"/>
</dbReference>
<evidence type="ECO:0000259" key="12">
    <source>
        <dbReference type="PROSITE" id="PS50109"/>
    </source>
</evidence>
<name>A0A0B5FF40_9BACT</name>
<dbReference type="GO" id="GO:0005524">
    <property type="term" value="F:ATP binding"/>
    <property type="evidence" value="ECO:0007669"/>
    <property type="project" value="UniProtKB-KW"/>
</dbReference>
<dbReference type="SMART" id="SM00304">
    <property type="entry name" value="HAMP"/>
    <property type="match status" value="2"/>
</dbReference>
<feature type="domain" description="Histidine kinase" evidence="12">
    <location>
        <begin position="265"/>
        <end position="483"/>
    </location>
</feature>
<evidence type="ECO:0000256" key="8">
    <source>
        <dbReference type="ARBA" id="ARBA00022840"/>
    </source>
</evidence>
<proteinExistence type="predicted"/>
<dbReference type="Pfam" id="PF00672">
    <property type="entry name" value="HAMP"/>
    <property type="match status" value="1"/>
</dbReference>
<evidence type="ECO:0000256" key="2">
    <source>
        <dbReference type="ARBA" id="ARBA00004370"/>
    </source>
</evidence>
<dbReference type="Gene3D" id="3.30.565.10">
    <property type="entry name" value="Histidine kinase-like ATPase, C-terminal domain"/>
    <property type="match status" value="1"/>
</dbReference>
<evidence type="ECO:0000256" key="3">
    <source>
        <dbReference type="ARBA" id="ARBA00012438"/>
    </source>
</evidence>
<evidence type="ECO:0000313" key="15">
    <source>
        <dbReference type="Proteomes" id="UP000035036"/>
    </source>
</evidence>
<dbReference type="SMART" id="SM00388">
    <property type="entry name" value="HisKA"/>
    <property type="match status" value="1"/>
</dbReference>
<keyword evidence="5" id="KW-0808">Transferase</keyword>
<dbReference type="InterPro" id="IPR036097">
    <property type="entry name" value="HisK_dim/P_sf"/>
</dbReference>
<feature type="transmembrane region" description="Helical" evidence="11">
    <location>
        <begin position="7"/>
        <end position="27"/>
    </location>
</feature>
<keyword evidence="11" id="KW-0472">Membrane</keyword>
<dbReference type="Gene3D" id="6.10.340.10">
    <property type="match status" value="1"/>
</dbReference>
<dbReference type="HOGENOM" id="CLU_000445_89_29_7"/>
<evidence type="ECO:0000256" key="11">
    <source>
        <dbReference type="SAM" id="Phobius"/>
    </source>
</evidence>
<dbReference type="Pfam" id="PF00512">
    <property type="entry name" value="HisKA"/>
    <property type="match status" value="1"/>
</dbReference>
<evidence type="ECO:0000256" key="6">
    <source>
        <dbReference type="ARBA" id="ARBA00022741"/>
    </source>
</evidence>
<keyword evidence="11" id="KW-1133">Transmembrane helix</keyword>
<feature type="domain" description="HAMP" evidence="13">
    <location>
        <begin position="182"/>
        <end position="234"/>
    </location>
</feature>
<keyword evidence="8" id="KW-0067">ATP-binding</keyword>
<dbReference type="PROSITE" id="PS50109">
    <property type="entry name" value="HIS_KIN"/>
    <property type="match status" value="1"/>
</dbReference>
<evidence type="ECO:0000259" key="13">
    <source>
        <dbReference type="PROSITE" id="PS50885"/>
    </source>
</evidence>
<accession>A0A0B5FF40</accession>